<evidence type="ECO:0000256" key="3">
    <source>
        <dbReference type="ARBA" id="ARBA00023274"/>
    </source>
</evidence>
<evidence type="ECO:0000256" key="1">
    <source>
        <dbReference type="ARBA" id="ARBA00007803"/>
    </source>
</evidence>
<evidence type="ECO:0000256" key="2">
    <source>
        <dbReference type="ARBA" id="ARBA00022980"/>
    </source>
</evidence>
<dbReference type="InterPro" id="IPR002675">
    <property type="entry name" value="Ribosomal_eL38"/>
</dbReference>
<dbReference type="GO" id="GO:0022625">
    <property type="term" value="C:cytosolic large ribosomal subunit"/>
    <property type="evidence" value="ECO:0007669"/>
    <property type="project" value="TreeGrafter"/>
</dbReference>
<dbReference type="PANTHER" id="PTHR10965:SF0">
    <property type="entry name" value="LARGE RIBOSOMAL SUBUNIT PROTEIN EL38"/>
    <property type="match status" value="1"/>
</dbReference>
<reference evidence="5 6" key="1">
    <citation type="submission" date="2019-01" db="EMBL/GenBank/DDBJ databases">
        <title>Nuclear Genome Assembly of the Microalgal Biofuel strain Nannochloropsis salina CCMP1776.</title>
        <authorList>
            <person name="Hovde B."/>
        </authorList>
    </citation>
    <scope>NUCLEOTIDE SEQUENCE [LARGE SCALE GENOMIC DNA]</scope>
    <source>
        <strain evidence="5 6">CCMP1776</strain>
    </source>
</reference>
<evidence type="ECO:0008006" key="7">
    <source>
        <dbReference type="Google" id="ProtNLM"/>
    </source>
</evidence>
<dbReference type="EMBL" id="SDOX01000021">
    <property type="protein sequence ID" value="TFJ83606.1"/>
    <property type="molecule type" value="Genomic_DNA"/>
</dbReference>
<accession>A0A4D9CXA3</accession>
<protein>
    <recommendedName>
        <fullName evidence="7">Ribosomal protein L38e</fullName>
    </recommendedName>
</protein>
<dbReference type="GO" id="GO:0006412">
    <property type="term" value="P:translation"/>
    <property type="evidence" value="ECO:0007669"/>
    <property type="project" value="InterPro"/>
</dbReference>
<comment type="similarity">
    <text evidence="1 4">Belongs to the eukaryotic ribosomal protein eL38 family.</text>
</comment>
<dbReference type="GO" id="GO:0022618">
    <property type="term" value="P:protein-RNA complex assembly"/>
    <property type="evidence" value="ECO:0007669"/>
    <property type="project" value="TreeGrafter"/>
</dbReference>
<sequence>MPKEIKDIRDFLQKARRKDAKSVKVKKSSTGTKFKIRCSRYLYTLSVSDIDKAEKLTQSLPPGLQRKDI</sequence>
<name>A0A4D9CXA3_9STRA</name>
<comment type="caution">
    <text evidence="5">The sequence shown here is derived from an EMBL/GenBank/DDBJ whole genome shotgun (WGS) entry which is preliminary data.</text>
</comment>
<keyword evidence="6" id="KW-1185">Reference proteome</keyword>
<dbReference type="AlphaFoldDB" id="A0A4D9CXA3"/>
<dbReference type="Gene3D" id="3.30.720.90">
    <property type="match status" value="1"/>
</dbReference>
<keyword evidence="2 4" id="KW-0689">Ribosomal protein</keyword>
<evidence type="ECO:0000313" key="5">
    <source>
        <dbReference type="EMBL" id="TFJ83606.1"/>
    </source>
</evidence>
<dbReference type="GO" id="GO:0003735">
    <property type="term" value="F:structural constituent of ribosome"/>
    <property type="evidence" value="ECO:0007669"/>
    <property type="project" value="InterPro"/>
</dbReference>
<evidence type="ECO:0000313" key="6">
    <source>
        <dbReference type="Proteomes" id="UP000355283"/>
    </source>
</evidence>
<dbReference type="Proteomes" id="UP000355283">
    <property type="component" value="Unassembled WGS sequence"/>
</dbReference>
<proteinExistence type="inferred from homology"/>
<keyword evidence="3 4" id="KW-0687">Ribonucleoprotein</keyword>
<gene>
    <name evidence="5" type="ORF">NSK_004711</name>
</gene>
<organism evidence="5 6">
    <name type="scientific">Nannochloropsis salina CCMP1776</name>
    <dbReference type="NCBI Taxonomy" id="1027361"/>
    <lineage>
        <taxon>Eukaryota</taxon>
        <taxon>Sar</taxon>
        <taxon>Stramenopiles</taxon>
        <taxon>Ochrophyta</taxon>
        <taxon>Eustigmatophyceae</taxon>
        <taxon>Eustigmatales</taxon>
        <taxon>Monodopsidaceae</taxon>
        <taxon>Microchloropsis</taxon>
        <taxon>Microchloropsis salina</taxon>
    </lineage>
</organism>
<dbReference type="Pfam" id="PF01781">
    <property type="entry name" value="Ribosomal_L38e"/>
    <property type="match status" value="1"/>
</dbReference>
<dbReference type="PANTHER" id="PTHR10965">
    <property type="entry name" value="60S RIBOSOMAL PROTEIN L38"/>
    <property type="match status" value="1"/>
</dbReference>
<evidence type="ECO:0000256" key="4">
    <source>
        <dbReference type="RuleBase" id="RU003445"/>
    </source>
</evidence>
<dbReference type="FunFam" id="3.30.720.90:FF:000001">
    <property type="entry name" value="60S ribosomal protein L38"/>
    <property type="match status" value="1"/>
</dbReference>
<dbReference type="OrthoDB" id="10258478at2759"/>
<dbReference type="InterPro" id="IPR038464">
    <property type="entry name" value="Ribosomal_eL38_sf"/>
</dbReference>